<evidence type="ECO:0000256" key="1">
    <source>
        <dbReference type="ARBA" id="ARBA00005485"/>
    </source>
</evidence>
<feature type="coiled-coil region" evidence="3">
    <location>
        <begin position="129"/>
        <end position="167"/>
    </location>
</feature>
<comment type="caution">
    <text evidence="5">The sequence shown here is derived from an EMBL/GenBank/DDBJ whole genome shotgun (WGS) entry which is preliminary data.</text>
</comment>
<feature type="compositionally biased region" description="Basic and acidic residues" evidence="4">
    <location>
        <begin position="279"/>
        <end position="300"/>
    </location>
</feature>
<dbReference type="OrthoDB" id="852135at2759"/>
<reference evidence="5" key="2">
    <citation type="journal article" date="2023" name="Plants (Basel)">
        <title>Annotation of the Turnera subulata (Passifloraceae) Draft Genome Reveals the S-Locus Evolved after the Divergence of Turneroideae from Passifloroideae in a Stepwise Manner.</title>
        <authorList>
            <person name="Henning P.M."/>
            <person name="Roalson E.H."/>
            <person name="Mir W."/>
            <person name="McCubbin A.G."/>
            <person name="Shore J.S."/>
        </authorList>
    </citation>
    <scope>NUCLEOTIDE SEQUENCE</scope>
    <source>
        <strain evidence="5">F60SS</strain>
    </source>
</reference>
<dbReference type="GO" id="GO:0009903">
    <property type="term" value="P:chloroplast avoidance movement"/>
    <property type="evidence" value="ECO:0007669"/>
    <property type="project" value="TreeGrafter"/>
</dbReference>
<organism evidence="5 6">
    <name type="scientific">Turnera subulata</name>
    <dbReference type="NCBI Taxonomy" id="218843"/>
    <lineage>
        <taxon>Eukaryota</taxon>
        <taxon>Viridiplantae</taxon>
        <taxon>Streptophyta</taxon>
        <taxon>Embryophyta</taxon>
        <taxon>Tracheophyta</taxon>
        <taxon>Spermatophyta</taxon>
        <taxon>Magnoliopsida</taxon>
        <taxon>eudicotyledons</taxon>
        <taxon>Gunneridae</taxon>
        <taxon>Pentapetalae</taxon>
        <taxon>rosids</taxon>
        <taxon>fabids</taxon>
        <taxon>Malpighiales</taxon>
        <taxon>Passifloraceae</taxon>
        <taxon>Turnera</taxon>
    </lineage>
</organism>
<sequence>MVECFGKGKLSKVQLMDAWDDDEEERGELNVHKATELEEQKADSLQEKIEELNKTKEELKRAKDKATQSWLDSRPMIDELEKRQSDLAGAKNQTSMSNVVIMELESQLQVTNNGIKTKIEEELETTKMTHEITRETDQLREELETILKETEEERKERSRLKQVLKMRRQTLRTLQMTLRAIRIESEACAASEAEAQGHIILAETESSSVRLTQEEYHALKKRAKEEKSLAEWRISVSIEQKLAAEASRNIASSKLKEMKRGNRSRRKKTEEGLVMEDANTFKEAEEERQDRRVRGEEQVNRRVTASPKARAKAIANPNRRKPQKVKKIKRSASNGRKKAGGKKKPSILRQFKSFFQCFFR</sequence>
<feature type="region of interest" description="Disordered" evidence="4">
    <location>
        <begin position="256"/>
        <end position="346"/>
    </location>
</feature>
<evidence type="ECO:0000256" key="2">
    <source>
        <dbReference type="ARBA" id="ARBA00023054"/>
    </source>
</evidence>
<proteinExistence type="inferred from homology"/>
<feature type="compositionally biased region" description="Basic residues" evidence="4">
    <location>
        <begin position="318"/>
        <end position="346"/>
    </location>
</feature>
<evidence type="ECO:0000256" key="4">
    <source>
        <dbReference type="SAM" id="MobiDB-lite"/>
    </source>
</evidence>
<evidence type="ECO:0008006" key="7">
    <source>
        <dbReference type="Google" id="ProtNLM"/>
    </source>
</evidence>
<gene>
    <name evidence="5" type="ORF">Tsubulata_017071</name>
</gene>
<evidence type="ECO:0000313" key="5">
    <source>
        <dbReference type="EMBL" id="KAJ4847041.1"/>
    </source>
</evidence>
<dbReference type="GO" id="GO:0009904">
    <property type="term" value="P:chloroplast accumulation movement"/>
    <property type="evidence" value="ECO:0007669"/>
    <property type="project" value="TreeGrafter"/>
</dbReference>
<dbReference type="Proteomes" id="UP001141552">
    <property type="component" value="Unassembled WGS sequence"/>
</dbReference>
<reference evidence="5" key="1">
    <citation type="submission" date="2022-02" db="EMBL/GenBank/DDBJ databases">
        <authorList>
            <person name="Henning P.M."/>
            <person name="McCubbin A.G."/>
            <person name="Shore J.S."/>
        </authorList>
    </citation>
    <scope>NUCLEOTIDE SEQUENCE</scope>
    <source>
        <strain evidence="5">F60SS</strain>
        <tissue evidence="5">Leaves</tissue>
    </source>
</reference>
<keyword evidence="2 3" id="KW-0175">Coiled coil</keyword>
<keyword evidence="6" id="KW-1185">Reference proteome</keyword>
<dbReference type="PANTHER" id="PTHR32054:SF70">
    <property type="entry name" value="OS07G0620100 PROTEIN"/>
    <property type="match status" value="1"/>
</dbReference>
<dbReference type="EMBL" id="JAKUCV010001278">
    <property type="protein sequence ID" value="KAJ4847041.1"/>
    <property type="molecule type" value="Genomic_DNA"/>
</dbReference>
<feature type="coiled-coil region" evidence="3">
    <location>
        <begin position="35"/>
        <end position="69"/>
    </location>
</feature>
<dbReference type="GO" id="GO:0005829">
    <property type="term" value="C:cytosol"/>
    <property type="evidence" value="ECO:0007669"/>
    <property type="project" value="TreeGrafter"/>
</dbReference>
<dbReference type="AlphaFoldDB" id="A0A9Q0GER5"/>
<evidence type="ECO:0000313" key="6">
    <source>
        <dbReference type="Proteomes" id="UP001141552"/>
    </source>
</evidence>
<protein>
    <recommendedName>
        <fullName evidence="7">WEB family protein</fullName>
    </recommendedName>
</protein>
<accession>A0A9Q0GER5</accession>
<dbReference type="PANTHER" id="PTHR32054">
    <property type="entry name" value="HEAVY CHAIN, PUTATIVE, EXPRESSED-RELATED-RELATED"/>
    <property type="match status" value="1"/>
</dbReference>
<name>A0A9Q0GER5_9ROSI</name>
<comment type="similarity">
    <text evidence="1">Belongs to the WEB family.</text>
</comment>
<evidence type="ECO:0000256" key="3">
    <source>
        <dbReference type="SAM" id="Coils"/>
    </source>
</evidence>